<accession>A0A3S1A1B7</accession>
<feature type="non-terminal residue" evidence="2">
    <location>
        <position position="1"/>
    </location>
</feature>
<protein>
    <submittedName>
        <fullName evidence="2">Uncharacterized protein</fullName>
    </submittedName>
</protein>
<dbReference type="AlphaFoldDB" id="A0A3S1A1B7"/>
<evidence type="ECO:0000313" key="2">
    <source>
        <dbReference type="EMBL" id="RUS91857.1"/>
    </source>
</evidence>
<feature type="transmembrane region" description="Helical" evidence="1">
    <location>
        <begin position="84"/>
        <end position="104"/>
    </location>
</feature>
<feature type="transmembrane region" description="Helical" evidence="1">
    <location>
        <begin position="175"/>
        <end position="194"/>
    </location>
</feature>
<feature type="transmembrane region" description="Helical" evidence="1">
    <location>
        <begin position="46"/>
        <end position="64"/>
    </location>
</feature>
<reference evidence="2 3" key="1">
    <citation type="submission" date="2019-01" db="EMBL/GenBank/DDBJ databases">
        <title>A draft genome assembly of the solar-powered sea slug Elysia chlorotica.</title>
        <authorList>
            <person name="Cai H."/>
            <person name="Li Q."/>
            <person name="Fang X."/>
            <person name="Li J."/>
            <person name="Curtis N.E."/>
            <person name="Altenburger A."/>
            <person name="Shibata T."/>
            <person name="Feng M."/>
            <person name="Maeda T."/>
            <person name="Schwartz J.A."/>
            <person name="Shigenobu S."/>
            <person name="Lundholm N."/>
            <person name="Nishiyama T."/>
            <person name="Yang H."/>
            <person name="Hasebe M."/>
            <person name="Li S."/>
            <person name="Pierce S.K."/>
            <person name="Wang J."/>
        </authorList>
    </citation>
    <scope>NUCLEOTIDE SEQUENCE [LARGE SCALE GENOMIC DNA]</scope>
    <source>
        <strain evidence="2">EC2010</strain>
        <tissue evidence="2">Whole organism of an adult</tissue>
    </source>
</reference>
<keyword evidence="1" id="KW-0812">Transmembrane</keyword>
<organism evidence="2 3">
    <name type="scientific">Elysia chlorotica</name>
    <name type="common">Eastern emerald elysia</name>
    <name type="synonym">Sea slug</name>
    <dbReference type="NCBI Taxonomy" id="188477"/>
    <lineage>
        <taxon>Eukaryota</taxon>
        <taxon>Metazoa</taxon>
        <taxon>Spiralia</taxon>
        <taxon>Lophotrochozoa</taxon>
        <taxon>Mollusca</taxon>
        <taxon>Gastropoda</taxon>
        <taxon>Heterobranchia</taxon>
        <taxon>Euthyneura</taxon>
        <taxon>Panpulmonata</taxon>
        <taxon>Sacoglossa</taxon>
        <taxon>Placobranchoidea</taxon>
        <taxon>Plakobranchidae</taxon>
        <taxon>Elysia</taxon>
    </lineage>
</organism>
<keyword evidence="3" id="KW-1185">Reference proteome</keyword>
<sequence>GVLREKQQRLIHQHEEIRQKGDKLRVGGGFSLWPHMLHMRLTQHEVVYSLTYVLGLVILVYYLLDNMLAHNKLTPSRIKKWTCLLALISTWTSVMSYGLVLAHQLEATLVGCVQEFSAALAQLVVSSLDLSTYQAILLYWRSRLLDNASTGVVNVLGVVPVRHIVHYLQFYCVPIVTVIVCPVLRLCYACVSVYRKGEYALKSNLS</sequence>
<proteinExistence type="predicted"/>
<dbReference type="EMBL" id="RQTK01000005">
    <property type="protein sequence ID" value="RUS91857.1"/>
    <property type="molecule type" value="Genomic_DNA"/>
</dbReference>
<gene>
    <name evidence="2" type="ORF">EGW08_000428</name>
</gene>
<evidence type="ECO:0000256" key="1">
    <source>
        <dbReference type="SAM" id="Phobius"/>
    </source>
</evidence>
<name>A0A3S1A1B7_ELYCH</name>
<keyword evidence="1" id="KW-0472">Membrane</keyword>
<dbReference type="Proteomes" id="UP000271974">
    <property type="component" value="Unassembled WGS sequence"/>
</dbReference>
<comment type="caution">
    <text evidence="2">The sequence shown here is derived from an EMBL/GenBank/DDBJ whole genome shotgun (WGS) entry which is preliminary data.</text>
</comment>
<keyword evidence="1" id="KW-1133">Transmembrane helix</keyword>
<dbReference type="OrthoDB" id="6116397at2759"/>
<evidence type="ECO:0000313" key="3">
    <source>
        <dbReference type="Proteomes" id="UP000271974"/>
    </source>
</evidence>